<dbReference type="OrthoDB" id="9786815at2"/>
<keyword evidence="2" id="KW-1185">Reference proteome</keyword>
<organism evidence="1 2">
    <name type="scientific">Ruthia magnifica subsp. Calyptogena magnifica</name>
    <dbReference type="NCBI Taxonomy" id="413404"/>
    <lineage>
        <taxon>Bacteria</taxon>
        <taxon>Pseudomonadati</taxon>
        <taxon>Pseudomonadota</taxon>
        <taxon>Gammaproteobacteria</taxon>
        <taxon>Candidatus Pseudothioglobaceae</taxon>
        <taxon>Candidatus Ruthturnera</taxon>
    </lineage>
</organism>
<evidence type="ECO:0000313" key="2">
    <source>
        <dbReference type="Proteomes" id="UP000002587"/>
    </source>
</evidence>
<protein>
    <submittedName>
        <fullName evidence="1">Uncharacterized protein</fullName>
    </submittedName>
</protein>
<dbReference type="RefSeq" id="WP_011738132.1">
    <property type="nucleotide sequence ID" value="NC_008610.1"/>
</dbReference>
<dbReference type="EMBL" id="CP000488">
    <property type="protein sequence ID" value="ABL02507.1"/>
    <property type="molecule type" value="Genomic_DNA"/>
</dbReference>
<reference evidence="1 2" key="1">
    <citation type="journal article" date="2007" name="Science">
        <title>The Calyptogena magnifica chemoautotrophic symbiont genome.</title>
        <authorList>
            <person name="Newton I.L.G."/>
            <person name="Woyke T."/>
            <person name="Auchtung T.A."/>
            <person name="Dilly G.F."/>
            <person name="Dutton R.J."/>
            <person name="Fisher M.C."/>
            <person name="Fontanez K.M."/>
            <person name="Lau E."/>
            <person name="Stewart F.J."/>
            <person name="Richardson P.M."/>
            <person name="Barry K.W."/>
            <person name="Saunders E."/>
            <person name="Detter J.C."/>
            <person name="Wu D."/>
            <person name="Eisen J.A."/>
            <person name="Cavanaugh C.M."/>
        </authorList>
    </citation>
    <scope>NUCLEOTIDE SEQUENCE [LARGE SCALE GENOMIC DNA]</scope>
    <source>
        <strain evidence="1 2">Cm</strain>
    </source>
</reference>
<proteinExistence type="predicted"/>
<dbReference type="Proteomes" id="UP000002587">
    <property type="component" value="Chromosome"/>
</dbReference>
<gene>
    <name evidence="1" type="ordered locus">Rmag_0782</name>
</gene>
<evidence type="ECO:0000313" key="1">
    <source>
        <dbReference type="EMBL" id="ABL02507.1"/>
    </source>
</evidence>
<dbReference type="HOGENOM" id="CLU_2791442_0_0_6"/>
<accession>A1AX50</accession>
<dbReference type="AlphaFoldDB" id="A1AX50"/>
<dbReference type="KEGG" id="rma:Rmag_0782"/>
<sequence length="68" mass="8116">MLTLNELKNTKSLTTKLNYHDLYEHAKTHYEMELKSDIEDTLTQFTNVEYKLAKNQFGFVIIFENLPF</sequence>
<name>A1AX50_RUTMC</name>